<dbReference type="Proteomes" id="UP001163846">
    <property type="component" value="Unassembled WGS sequence"/>
</dbReference>
<comment type="caution">
    <text evidence="1">The sequence shown here is derived from an EMBL/GenBank/DDBJ whole genome shotgun (WGS) entry which is preliminary data.</text>
</comment>
<gene>
    <name evidence="1" type="ORF">F5878DRAFT_511527</name>
</gene>
<feature type="non-terminal residue" evidence="1">
    <location>
        <position position="215"/>
    </location>
</feature>
<dbReference type="AlphaFoldDB" id="A0AA38UBT6"/>
<accession>A0AA38UBT6</accession>
<keyword evidence="2" id="KW-1185">Reference proteome</keyword>
<evidence type="ECO:0000313" key="1">
    <source>
        <dbReference type="EMBL" id="KAJ3836341.1"/>
    </source>
</evidence>
<organism evidence="1 2">
    <name type="scientific">Lentinula raphanica</name>
    <dbReference type="NCBI Taxonomy" id="153919"/>
    <lineage>
        <taxon>Eukaryota</taxon>
        <taxon>Fungi</taxon>
        <taxon>Dikarya</taxon>
        <taxon>Basidiomycota</taxon>
        <taxon>Agaricomycotina</taxon>
        <taxon>Agaricomycetes</taxon>
        <taxon>Agaricomycetidae</taxon>
        <taxon>Agaricales</taxon>
        <taxon>Marasmiineae</taxon>
        <taxon>Omphalotaceae</taxon>
        <taxon>Lentinula</taxon>
    </lineage>
</organism>
<dbReference type="EMBL" id="MU806328">
    <property type="protein sequence ID" value="KAJ3836341.1"/>
    <property type="molecule type" value="Genomic_DNA"/>
</dbReference>
<name>A0AA38UBT6_9AGAR</name>
<sequence>ITRVINHLTTKLELGSPMISLYLLQNPDHYTSHIFVPFYWRTFLVGLSSTFDYTHRPSAHEHFNLYNWICQYHRIRKPNQKNWQEEQGDDEGDDEVVPALEGNKYAFNNCTFLAGHPLYDTHVPVRRSNSDNIIPNFLGGILPRPDKDDREYYCCTMLVLFSPWRSGKDLKSEHQSWHDAFISYEFPPQCKMYMSNMNLRYEALDARDDFRAQIK</sequence>
<reference evidence="1" key="1">
    <citation type="submission" date="2022-08" db="EMBL/GenBank/DDBJ databases">
        <authorList>
            <consortium name="DOE Joint Genome Institute"/>
            <person name="Min B."/>
            <person name="Riley R."/>
            <person name="Sierra-Patev S."/>
            <person name="Naranjo-Ortiz M."/>
            <person name="Looney B."/>
            <person name="Konkel Z."/>
            <person name="Slot J.C."/>
            <person name="Sakamoto Y."/>
            <person name="Steenwyk J.L."/>
            <person name="Rokas A."/>
            <person name="Carro J."/>
            <person name="Camarero S."/>
            <person name="Ferreira P."/>
            <person name="Molpeceres G."/>
            <person name="Ruiz-Duenas F.J."/>
            <person name="Serrano A."/>
            <person name="Henrissat B."/>
            <person name="Drula E."/>
            <person name="Hughes K.W."/>
            <person name="Mata J.L."/>
            <person name="Ishikawa N.K."/>
            <person name="Vargas-Isla R."/>
            <person name="Ushijima S."/>
            <person name="Smith C.A."/>
            <person name="Ahrendt S."/>
            <person name="Andreopoulos W."/>
            <person name="He G."/>
            <person name="Labutti K."/>
            <person name="Lipzen A."/>
            <person name="Ng V."/>
            <person name="Sandor L."/>
            <person name="Barry K."/>
            <person name="Martinez A.T."/>
            <person name="Xiao Y."/>
            <person name="Gibbons J.G."/>
            <person name="Terashima K."/>
            <person name="Hibbett D.S."/>
            <person name="Grigoriev I.V."/>
        </authorList>
    </citation>
    <scope>NUCLEOTIDE SEQUENCE</scope>
    <source>
        <strain evidence="1">TFB9207</strain>
    </source>
</reference>
<feature type="non-terminal residue" evidence="1">
    <location>
        <position position="1"/>
    </location>
</feature>
<protein>
    <submittedName>
        <fullName evidence="1">Uncharacterized protein</fullName>
    </submittedName>
</protein>
<proteinExistence type="predicted"/>
<evidence type="ECO:0000313" key="2">
    <source>
        <dbReference type="Proteomes" id="UP001163846"/>
    </source>
</evidence>